<dbReference type="AlphaFoldDB" id="A0A498JBU5"/>
<organism evidence="1 2">
    <name type="scientific">Malus domestica</name>
    <name type="common">Apple</name>
    <name type="synonym">Pyrus malus</name>
    <dbReference type="NCBI Taxonomy" id="3750"/>
    <lineage>
        <taxon>Eukaryota</taxon>
        <taxon>Viridiplantae</taxon>
        <taxon>Streptophyta</taxon>
        <taxon>Embryophyta</taxon>
        <taxon>Tracheophyta</taxon>
        <taxon>Spermatophyta</taxon>
        <taxon>Magnoliopsida</taxon>
        <taxon>eudicotyledons</taxon>
        <taxon>Gunneridae</taxon>
        <taxon>Pentapetalae</taxon>
        <taxon>rosids</taxon>
        <taxon>fabids</taxon>
        <taxon>Rosales</taxon>
        <taxon>Rosaceae</taxon>
        <taxon>Amygdaloideae</taxon>
        <taxon>Maleae</taxon>
        <taxon>Malus</taxon>
    </lineage>
</organism>
<keyword evidence="2" id="KW-1185">Reference proteome</keyword>
<proteinExistence type="predicted"/>
<sequence>MQLPLEHKVNKWTNCGVSLIGGCLHLANIVDPSVVQENVEGDQTNAKIGVACSAELPRERLDTSDATQLRRIRKKHTEQHWHVKLVMFLM</sequence>
<comment type="caution">
    <text evidence="1">The sequence shown here is derived from an EMBL/GenBank/DDBJ whole genome shotgun (WGS) entry which is preliminary data.</text>
</comment>
<gene>
    <name evidence="1" type="ORF">DVH24_013845</name>
</gene>
<dbReference type="Proteomes" id="UP000290289">
    <property type="component" value="Chromosome 7"/>
</dbReference>
<reference evidence="1 2" key="1">
    <citation type="submission" date="2018-10" db="EMBL/GenBank/DDBJ databases">
        <title>A high-quality apple genome assembly.</title>
        <authorList>
            <person name="Hu J."/>
        </authorList>
    </citation>
    <scope>NUCLEOTIDE SEQUENCE [LARGE SCALE GENOMIC DNA]</scope>
    <source>
        <strain evidence="2">cv. HFTH1</strain>
        <tissue evidence="1">Young leaf</tissue>
    </source>
</reference>
<accession>A0A498JBU5</accession>
<evidence type="ECO:0000313" key="1">
    <source>
        <dbReference type="EMBL" id="RXH93269.1"/>
    </source>
</evidence>
<name>A0A498JBU5_MALDO</name>
<dbReference type="EMBL" id="RDQH01000333">
    <property type="protein sequence ID" value="RXH93269.1"/>
    <property type="molecule type" value="Genomic_DNA"/>
</dbReference>
<protein>
    <submittedName>
        <fullName evidence="1">Uncharacterized protein</fullName>
    </submittedName>
</protein>
<evidence type="ECO:0000313" key="2">
    <source>
        <dbReference type="Proteomes" id="UP000290289"/>
    </source>
</evidence>